<feature type="compositionally biased region" description="Polar residues" evidence="1">
    <location>
        <begin position="440"/>
        <end position="451"/>
    </location>
</feature>
<feature type="region of interest" description="Disordered" evidence="1">
    <location>
        <begin position="219"/>
        <end position="350"/>
    </location>
</feature>
<feature type="compositionally biased region" description="Low complexity" evidence="1">
    <location>
        <begin position="241"/>
        <end position="251"/>
    </location>
</feature>
<reference evidence="2" key="1">
    <citation type="submission" date="2023-06" db="EMBL/GenBank/DDBJ databases">
        <title>Genome-scale phylogeny and comparative genomics of the fungal order Sordariales.</title>
        <authorList>
            <consortium name="Lawrence Berkeley National Laboratory"/>
            <person name="Hensen N."/>
            <person name="Bonometti L."/>
            <person name="Westerberg I."/>
            <person name="Brannstrom I.O."/>
            <person name="Guillou S."/>
            <person name="Cros-Aarteil S."/>
            <person name="Calhoun S."/>
            <person name="Haridas S."/>
            <person name="Kuo A."/>
            <person name="Mondo S."/>
            <person name="Pangilinan J."/>
            <person name="Riley R."/>
            <person name="Labutti K."/>
            <person name="Andreopoulos B."/>
            <person name="Lipzen A."/>
            <person name="Chen C."/>
            <person name="Yanf M."/>
            <person name="Daum C."/>
            <person name="Ng V."/>
            <person name="Clum A."/>
            <person name="Steindorff A."/>
            <person name="Ohm R."/>
            <person name="Martin F."/>
            <person name="Silar P."/>
            <person name="Natvig D."/>
            <person name="Lalanne C."/>
            <person name="Gautier V."/>
            <person name="Ament-Velasquez S.L."/>
            <person name="Kruys A."/>
            <person name="Hutchinson M.I."/>
            <person name="Powell A.J."/>
            <person name="Barry K."/>
            <person name="Miller A.N."/>
            <person name="Grigoriev I.V."/>
            <person name="Debuchy R."/>
            <person name="Gladieux P."/>
            <person name="Thoren M.H."/>
            <person name="Johannesson H."/>
        </authorList>
    </citation>
    <scope>NUCLEOTIDE SEQUENCE</scope>
    <source>
        <strain evidence="2">CBS 540.89</strain>
    </source>
</reference>
<dbReference type="AlphaFoldDB" id="A0AA40ESQ6"/>
<feature type="compositionally biased region" description="Polar residues" evidence="1">
    <location>
        <begin position="228"/>
        <end position="240"/>
    </location>
</feature>
<comment type="caution">
    <text evidence="2">The sequence shown here is derived from an EMBL/GenBank/DDBJ whole genome shotgun (WGS) entry which is preliminary data.</text>
</comment>
<feature type="region of interest" description="Disordered" evidence="1">
    <location>
        <begin position="412"/>
        <end position="451"/>
    </location>
</feature>
<feature type="region of interest" description="Disordered" evidence="1">
    <location>
        <begin position="150"/>
        <end position="179"/>
    </location>
</feature>
<evidence type="ECO:0000313" key="2">
    <source>
        <dbReference type="EMBL" id="KAK0744814.1"/>
    </source>
</evidence>
<organism evidence="2 3">
    <name type="scientific">Apiosordaria backusii</name>
    <dbReference type="NCBI Taxonomy" id="314023"/>
    <lineage>
        <taxon>Eukaryota</taxon>
        <taxon>Fungi</taxon>
        <taxon>Dikarya</taxon>
        <taxon>Ascomycota</taxon>
        <taxon>Pezizomycotina</taxon>
        <taxon>Sordariomycetes</taxon>
        <taxon>Sordariomycetidae</taxon>
        <taxon>Sordariales</taxon>
        <taxon>Lasiosphaeriaceae</taxon>
        <taxon>Apiosordaria</taxon>
    </lineage>
</organism>
<dbReference type="Proteomes" id="UP001172159">
    <property type="component" value="Unassembled WGS sequence"/>
</dbReference>
<protein>
    <submittedName>
        <fullName evidence="2">Uncharacterized protein</fullName>
    </submittedName>
</protein>
<feature type="region of interest" description="Disordered" evidence="1">
    <location>
        <begin position="376"/>
        <end position="397"/>
    </location>
</feature>
<accession>A0AA40ESQ6</accession>
<sequence length="451" mass="48157">MVLVRESREHDRLSSAYCPDIEAVSIKLTRELDVPSFRVAEGSCEAAEFSSSLPEVVSAHATFKAAMQPDTDSGDSFYEACIAEGLDDGPLGIFAVLCTGEEFRKRALPTIDALSKGATEIAGWSMWLKDDARLRMAVQRHRPQSIAILTKPNPAPETLQPSRSPVPMATGPGATDSALAIPPSQFYTAVPPQREWIMTCSSCSTTLRVQCACDQAVKGPASRANPATPASNPSGTTSTNARALPPATRTAPGDRSSQPSDDTPAPPTPTTTSTATHDNASDIETELAGQSRKRLRTGKSVSDGESQVDGIGASVVSRRKRPRSQLEEDQACEQPDRKRTARRRSSRPIGHTFVNTSVADFSRFNATKTLAVSSIHSPHCSTQHSSASDDSYSSLDTPLSSLPNDMFMDLDCQSSPDFDSLRSPVGSDDLVDPNIRTEGDPTSISSSAANC</sequence>
<dbReference type="EMBL" id="JAUKTV010000002">
    <property type="protein sequence ID" value="KAK0744814.1"/>
    <property type="molecule type" value="Genomic_DNA"/>
</dbReference>
<evidence type="ECO:0000256" key="1">
    <source>
        <dbReference type="SAM" id="MobiDB-lite"/>
    </source>
</evidence>
<gene>
    <name evidence="2" type="ORF">B0T21DRAFT_447922</name>
</gene>
<proteinExistence type="predicted"/>
<evidence type="ECO:0000313" key="3">
    <source>
        <dbReference type="Proteomes" id="UP001172159"/>
    </source>
</evidence>
<feature type="compositionally biased region" description="Low complexity" evidence="1">
    <location>
        <begin position="381"/>
        <end position="396"/>
    </location>
</feature>
<keyword evidence="3" id="KW-1185">Reference proteome</keyword>
<name>A0AA40ESQ6_9PEZI</name>